<feature type="chain" id="PRO_5004031325" description="Xylanolytic transcriptional activator regulatory domain-containing protein" evidence="3">
    <location>
        <begin position="17"/>
        <end position="431"/>
    </location>
</feature>
<dbReference type="CDD" id="cd12148">
    <property type="entry name" value="fungal_TF_MHR"/>
    <property type="match status" value="1"/>
</dbReference>
<organism evidence="5 6">
    <name type="scientific">Pseudocercospora fijiensis (strain CIRAD86)</name>
    <name type="common">Black leaf streak disease fungus</name>
    <name type="synonym">Mycosphaerella fijiensis</name>
    <dbReference type="NCBI Taxonomy" id="383855"/>
    <lineage>
        <taxon>Eukaryota</taxon>
        <taxon>Fungi</taxon>
        <taxon>Dikarya</taxon>
        <taxon>Ascomycota</taxon>
        <taxon>Pezizomycotina</taxon>
        <taxon>Dothideomycetes</taxon>
        <taxon>Dothideomycetidae</taxon>
        <taxon>Mycosphaerellales</taxon>
        <taxon>Mycosphaerellaceae</taxon>
        <taxon>Pseudocercospora</taxon>
    </lineage>
</organism>
<dbReference type="GeneID" id="19332227"/>
<dbReference type="Pfam" id="PF04082">
    <property type="entry name" value="Fungal_trans"/>
    <property type="match status" value="1"/>
</dbReference>
<dbReference type="EMBL" id="KB446562">
    <property type="protein sequence ID" value="EME79066.1"/>
    <property type="molecule type" value="Genomic_DNA"/>
</dbReference>
<keyword evidence="6" id="KW-1185">Reference proteome</keyword>
<feature type="signal peptide" evidence="3">
    <location>
        <begin position="1"/>
        <end position="16"/>
    </location>
</feature>
<dbReference type="VEuPathDB" id="FungiDB:MYCFIDRAFT_166965"/>
<dbReference type="GO" id="GO:0003677">
    <property type="term" value="F:DNA binding"/>
    <property type="evidence" value="ECO:0007669"/>
    <property type="project" value="InterPro"/>
</dbReference>
<dbReference type="InterPro" id="IPR050613">
    <property type="entry name" value="Sec_Metabolite_Reg"/>
</dbReference>
<dbReference type="GO" id="GO:0008270">
    <property type="term" value="F:zinc ion binding"/>
    <property type="evidence" value="ECO:0007669"/>
    <property type="project" value="InterPro"/>
</dbReference>
<protein>
    <recommendedName>
        <fullName evidence="4">Xylanolytic transcriptional activator regulatory domain-containing protein</fullName>
    </recommendedName>
</protein>
<comment type="subcellular location">
    <subcellularLocation>
        <location evidence="1">Nucleus</location>
    </subcellularLocation>
</comment>
<dbReference type="InterPro" id="IPR007219">
    <property type="entry name" value="XnlR_reg_dom"/>
</dbReference>
<evidence type="ECO:0000313" key="6">
    <source>
        <dbReference type="Proteomes" id="UP000016932"/>
    </source>
</evidence>
<evidence type="ECO:0000313" key="5">
    <source>
        <dbReference type="EMBL" id="EME79066.1"/>
    </source>
</evidence>
<dbReference type="RefSeq" id="XP_007929889.1">
    <property type="nucleotide sequence ID" value="XM_007931698.1"/>
</dbReference>
<dbReference type="SMART" id="SM00906">
    <property type="entry name" value="Fungal_trans"/>
    <property type="match status" value="1"/>
</dbReference>
<evidence type="ECO:0000256" key="2">
    <source>
        <dbReference type="ARBA" id="ARBA00023242"/>
    </source>
</evidence>
<accession>M3A338</accession>
<dbReference type="eggNOG" id="ENOG502QSY9">
    <property type="taxonomic scope" value="Eukaryota"/>
</dbReference>
<dbReference type="Proteomes" id="UP000016932">
    <property type="component" value="Unassembled WGS sequence"/>
</dbReference>
<feature type="domain" description="Xylanolytic transcriptional activator regulatory" evidence="4">
    <location>
        <begin position="80"/>
        <end position="154"/>
    </location>
</feature>
<dbReference type="GO" id="GO:0006351">
    <property type="term" value="P:DNA-templated transcription"/>
    <property type="evidence" value="ECO:0007669"/>
    <property type="project" value="InterPro"/>
</dbReference>
<reference evidence="5 6" key="1">
    <citation type="journal article" date="2012" name="PLoS Pathog.">
        <title>Diverse lifestyles and strategies of plant pathogenesis encoded in the genomes of eighteen Dothideomycetes fungi.</title>
        <authorList>
            <person name="Ohm R.A."/>
            <person name="Feau N."/>
            <person name="Henrissat B."/>
            <person name="Schoch C.L."/>
            <person name="Horwitz B.A."/>
            <person name="Barry K.W."/>
            <person name="Condon B.J."/>
            <person name="Copeland A.C."/>
            <person name="Dhillon B."/>
            <person name="Glaser F."/>
            <person name="Hesse C.N."/>
            <person name="Kosti I."/>
            <person name="LaButti K."/>
            <person name="Lindquist E.A."/>
            <person name="Lucas S."/>
            <person name="Salamov A.A."/>
            <person name="Bradshaw R.E."/>
            <person name="Ciuffetti L."/>
            <person name="Hamelin R.C."/>
            <person name="Kema G.H.J."/>
            <person name="Lawrence C."/>
            <person name="Scott J.A."/>
            <person name="Spatafora J.W."/>
            <person name="Turgeon B.G."/>
            <person name="de Wit P.J.G.M."/>
            <person name="Zhong S."/>
            <person name="Goodwin S.B."/>
            <person name="Grigoriev I.V."/>
        </authorList>
    </citation>
    <scope>NUCLEOTIDE SEQUENCE [LARGE SCALE GENOMIC DNA]</scope>
    <source>
        <strain evidence="5 6">CIRAD86</strain>
    </source>
</reference>
<dbReference type="PANTHER" id="PTHR31001:SF49">
    <property type="entry name" value="ZN(II)2CYS6 TRANSCRIPTION FACTOR (EUROFUNG)"/>
    <property type="match status" value="1"/>
</dbReference>
<gene>
    <name evidence="5" type="ORF">MYCFIDRAFT_166965</name>
</gene>
<dbReference type="KEGG" id="pfj:MYCFIDRAFT_166965"/>
<sequence>MWAGLLFSMMTMSALLQQQEGGANSSTPDLTPDMLETYRTLTIHCLVAGDYLNPTRYTIETLMIHFAVDQNINGDVWIGNYLLLGLIIRIAFRIGLHRDPRHWPTLRPLQAEMRRRIWTSLYHMDFFTSTQVGLPRLIKDSLCDTKPPAHLFENDLTFQHDQVPPERPWTSHTPLLGLIQRDAIVKVASEIYDATEAAHTSPSAMLTLDAKLQRTIAAMPTWLRHRPLELCIGENPSAILNRIFLDILIQKATYLLHRRSFLQNPSAPNSTTLCINAALAILHHQRTLSEEIEPGGLWHHLRWKLSTPLTHEFLQATTMLCFALRKLDTDSDSDKTPALQISQTLSSAKSVFEKSAHRSHEARRATKAIATVLKQDLLVDQMTPPSSDAFFEGISALEYLGNFDYGQQKNMWLLDDDDTSGVLGFGYGYEW</sequence>
<evidence type="ECO:0000256" key="3">
    <source>
        <dbReference type="SAM" id="SignalP"/>
    </source>
</evidence>
<keyword evidence="3" id="KW-0732">Signal</keyword>
<dbReference type="AlphaFoldDB" id="M3A338"/>
<dbReference type="GO" id="GO:0005634">
    <property type="term" value="C:nucleus"/>
    <property type="evidence" value="ECO:0007669"/>
    <property type="project" value="UniProtKB-SubCell"/>
</dbReference>
<dbReference type="OrthoDB" id="3628395at2759"/>
<dbReference type="PANTHER" id="PTHR31001">
    <property type="entry name" value="UNCHARACTERIZED TRANSCRIPTIONAL REGULATORY PROTEIN"/>
    <property type="match status" value="1"/>
</dbReference>
<proteinExistence type="predicted"/>
<name>M3A338_PSEFD</name>
<keyword evidence="2" id="KW-0539">Nucleus</keyword>
<dbReference type="HOGENOM" id="CLU_007426_6_2_1"/>
<evidence type="ECO:0000256" key="1">
    <source>
        <dbReference type="ARBA" id="ARBA00004123"/>
    </source>
</evidence>
<evidence type="ECO:0000259" key="4">
    <source>
        <dbReference type="SMART" id="SM00906"/>
    </source>
</evidence>